<organism evidence="4 5">
    <name type="scientific">Komagataeibacter swingsii</name>
    <dbReference type="NCBI Taxonomy" id="215220"/>
    <lineage>
        <taxon>Bacteria</taxon>
        <taxon>Pseudomonadati</taxon>
        <taxon>Pseudomonadota</taxon>
        <taxon>Alphaproteobacteria</taxon>
        <taxon>Acetobacterales</taxon>
        <taxon>Acetobacteraceae</taxon>
        <taxon>Komagataeibacter</taxon>
    </lineage>
</organism>
<name>A0A2V4S1T9_9PROT</name>
<evidence type="ECO:0000259" key="3">
    <source>
        <dbReference type="PROSITE" id="PS51077"/>
    </source>
</evidence>
<dbReference type="Gene3D" id="3.30.450.40">
    <property type="match status" value="1"/>
</dbReference>
<feature type="domain" description="HTH iclR-type" evidence="3">
    <location>
        <begin position="8"/>
        <end position="71"/>
    </location>
</feature>
<dbReference type="InterPro" id="IPR005471">
    <property type="entry name" value="Tscrpt_reg_IclR_N"/>
</dbReference>
<dbReference type="InterPro" id="IPR036390">
    <property type="entry name" value="WH_DNA-bd_sf"/>
</dbReference>
<dbReference type="PANTHER" id="PTHR30136">
    <property type="entry name" value="HELIX-TURN-HELIX TRANSCRIPTIONAL REGULATOR, ICLR FAMILY"/>
    <property type="match status" value="1"/>
</dbReference>
<protein>
    <recommendedName>
        <fullName evidence="3">HTH iclR-type domain-containing protein</fullName>
    </recommendedName>
</protein>
<dbReference type="EMBL" id="NKUB01000015">
    <property type="protein sequence ID" value="PYD69079.1"/>
    <property type="molecule type" value="Genomic_DNA"/>
</dbReference>
<dbReference type="SUPFAM" id="SSF46785">
    <property type="entry name" value="Winged helix' DNA-binding domain"/>
    <property type="match status" value="1"/>
</dbReference>
<evidence type="ECO:0000313" key="4">
    <source>
        <dbReference type="EMBL" id="PYD69079.1"/>
    </source>
</evidence>
<evidence type="ECO:0000313" key="5">
    <source>
        <dbReference type="Proteomes" id="UP000247371"/>
    </source>
</evidence>
<reference evidence="4 5" key="1">
    <citation type="submission" date="2017-07" db="EMBL/GenBank/DDBJ databases">
        <title>A draft genome sequence of Komagataeibacter swingsii LMG 22125.</title>
        <authorList>
            <person name="Skraban J."/>
            <person name="Cleenwerck I."/>
            <person name="Vandamme P."/>
            <person name="Trcek J."/>
        </authorList>
    </citation>
    <scope>NUCLEOTIDE SEQUENCE [LARGE SCALE GENOMIC DNA]</scope>
    <source>
        <strain evidence="4 5">LMG 22125</strain>
    </source>
</reference>
<gene>
    <name evidence="4" type="ORF">CFR76_11855</name>
</gene>
<dbReference type="Gene3D" id="1.10.10.10">
    <property type="entry name" value="Winged helix-like DNA-binding domain superfamily/Winged helix DNA-binding domain"/>
    <property type="match status" value="1"/>
</dbReference>
<comment type="caution">
    <text evidence="4">The sequence shown here is derived from an EMBL/GenBank/DDBJ whole genome shotgun (WGS) entry which is preliminary data.</text>
</comment>
<keyword evidence="2" id="KW-0804">Transcription</keyword>
<accession>A0A2V4S1T9</accession>
<evidence type="ECO:0000256" key="1">
    <source>
        <dbReference type="ARBA" id="ARBA00023015"/>
    </source>
</evidence>
<dbReference type="Pfam" id="PF09339">
    <property type="entry name" value="HTH_IclR"/>
    <property type="match status" value="1"/>
</dbReference>
<keyword evidence="5" id="KW-1185">Reference proteome</keyword>
<dbReference type="InterPro" id="IPR050707">
    <property type="entry name" value="HTH_MetabolicPath_Reg"/>
</dbReference>
<dbReference type="GO" id="GO:0045892">
    <property type="term" value="P:negative regulation of DNA-templated transcription"/>
    <property type="evidence" value="ECO:0007669"/>
    <property type="project" value="TreeGrafter"/>
</dbReference>
<sequence>MDKDKNVSGTIQKAFVLLQIVEDAGTTGLALADIVKRSGLTKTTSHRLLASLQRGKLIEQVPQTRRYRRAGTNRDLSHATHYATVHTREWKRMISSLAVEPGDAFFLFCRNGFDAICIDACFGSGQTPSLSRGVGGRVPLGAGSASLMLLSECLESELEQVLTHNTPYLRDRYAYSPCETIARLERARQDGFDQEQGLFIPNIGGMSVPVPVSPGSNPLALGVSFHLSEHTPASCTRLMRQLSNAALRFHELHSMKQTA</sequence>
<dbReference type="PANTHER" id="PTHR30136:SF39">
    <property type="entry name" value="TRANSCRIPTIONAL REGULATORY PROTEIN"/>
    <property type="match status" value="1"/>
</dbReference>
<dbReference type="Proteomes" id="UP000247371">
    <property type="component" value="Unassembled WGS sequence"/>
</dbReference>
<dbReference type="InterPro" id="IPR036388">
    <property type="entry name" value="WH-like_DNA-bd_sf"/>
</dbReference>
<dbReference type="SUPFAM" id="SSF55781">
    <property type="entry name" value="GAF domain-like"/>
    <property type="match status" value="1"/>
</dbReference>
<dbReference type="GO" id="GO:0003700">
    <property type="term" value="F:DNA-binding transcription factor activity"/>
    <property type="evidence" value="ECO:0007669"/>
    <property type="project" value="TreeGrafter"/>
</dbReference>
<keyword evidence="1" id="KW-0805">Transcription regulation</keyword>
<evidence type="ECO:0000256" key="2">
    <source>
        <dbReference type="ARBA" id="ARBA00023163"/>
    </source>
</evidence>
<dbReference type="PROSITE" id="PS51077">
    <property type="entry name" value="HTH_ICLR"/>
    <property type="match status" value="1"/>
</dbReference>
<proteinExistence type="predicted"/>
<dbReference type="AlphaFoldDB" id="A0A2V4S1T9"/>
<dbReference type="GO" id="GO:0003677">
    <property type="term" value="F:DNA binding"/>
    <property type="evidence" value="ECO:0007669"/>
    <property type="project" value="InterPro"/>
</dbReference>
<dbReference type="RefSeq" id="WP_110557225.1">
    <property type="nucleotide sequence ID" value="NZ_NKUB01000015.1"/>
</dbReference>
<dbReference type="InterPro" id="IPR029016">
    <property type="entry name" value="GAF-like_dom_sf"/>
</dbReference>